<evidence type="ECO:0000313" key="2">
    <source>
        <dbReference type="EMBL" id="PKK77426.1"/>
    </source>
</evidence>
<feature type="transmembrane region" description="Helical" evidence="1">
    <location>
        <begin position="38"/>
        <end position="60"/>
    </location>
</feature>
<keyword evidence="1" id="KW-0472">Membrane</keyword>
<proteinExistence type="predicted"/>
<organism evidence="2 3">
    <name type="scientific">Rhizophagus irregularis</name>
    <dbReference type="NCBI Taxonomy" id="588596"/>
    <lineage>
        <taxon>Eukaryota</taxon>
        <taxon>Fungi</taxon>
        <taxon>Fungi incertae sedis</taxon>
        <taxon>Mucoromycota</taxon>
        <taxon>Glomeromycotina</taxon>
        <taxon>Glomeromycetes</taxon>
        <taxon>Glomerales</taxon>
        <taxon>Glomeraceae</taxon>
        <taxon>Rhizophagus</taxon>
    </lineage>
</organism>
<evidence type="ECO:0000256" key="1">
    <source>
        <dbReference type="SAM" id="Phobius"/>
    </source>
</evidence>
<comment type="caution">
    <text evidence="2">The sequence shown here is derived from an EMBL/GenBank/DDBJ whole genome shotgun (WGS) entry which is preliminary data.</text>
</comment>
<keyword evidence="1" id="KW-1133">Transmembrane helix</keyword>
<reference evidence="2 3" key="1">
    <citation type="submission" date="2016-04" db="EMBL/GenBank/DDBJ databases">
        <title>Genome analyses suggest a sexual origin of heterokaryosis in a supposedly ancient asexual fungus.</title>
        <authorList>
            <person name="Ropars J."/>
            <person name="Sedzielewska K."/>
            <person name="Noel J."/>
            <person name="Charron P."/>
            <person name="Farinelli L."/>
            <person name="Marton T."/>
            <person name="Kruger M."/>
            <person name="Pelin A."/>
            <person name="Brachmann A."/>
            <person name="Corradi N."/>
        </authorList>
    </citation>
    <scope>NUCLEOTIDE SEQUENCE [LARGE SCALE GENOMIC DNA]</scope>
    <source>
        <strain evidence="2 3">C2</strain>
    </source>
</reference>
<keyword evidence="1" id="KW-0812">Transmembrane</keyword>
<dbReference type="EMBL" id="LLXL01000130">
    <property type="protein sequence ID" value="PKK77426.1"/>
    <property type="molecule type" value="Genomic_DNA"/>
</dbReference>
<name>A0A2N1NU65_9GLOM</name>
<accession>A0A2N1NU65</accession>
<protein>
    <submittedName>
        <fullName evidence="2">Uncharacterized protein</fullName>
    </submittedName>
</protein>
<sequence>MNKVPPKSDHLRINTLSLDYEKPLFFSSSFEFLSLSNYYVPVPNFVFSYNFSVLIEWMIIY</sequence>
<gene>
    <name evidence="2" type="ORF">RhiirC2_75539</name>
</gene>
<dbReference type="AlphaFoldDB" id="A0A2N1NU65"/>
<evidence type="ECO:0000313" key="3">
    <source>
        <dbReference type="Proteomes" id="UP000233469"/>
    </source>
</evidence>
<reference evidence="2 3" key="2">
    <citation type="submission" date="2017-10" db="EMBL/GenBank/DDBJ databases">
        <title>Extensive intraspecific genome diversity in a model arbuscular mycorrhizal fungus.</title>
        <authorList>
            <person name="Chen E.C.H."/>
            <person name="Morin E."/>
            <person name="Baudet D."/>
            <person name="Noel J."/>
            <person name="Ndikumana S."/>
            <person name="Charron P."/>
            <person name="St-Onge C."/>
            <person name="Giorgi J."/>
            <person name="Grigoriev I.V."/>
            <person name="Roux C."/>
            <person name="Martin F.M."/>
            <person name="Corradi N."/>
        </authorList>
    </citation>
    <scope>NUCLEOTIDE SEQUENCE [LARGE SCALE GENOMIC DNA]</scope>
    <source>
        <strain evidence="2 3">C2</strain>
    </source>
</reference>
<dbReference type="Proteomes" id="UP000233469">
    <property type="component" value="Unassembled WGS sequence"/>
</dbReference>